<proteinExistence type="predicted"/>
<gene>
    <name evidence="2" type="primary">Dgri\GH17265</name>
    <name evidence="2" type="ORF">Dgri_GH17265</name>
</gene>
<feature type="transmembrane region" description="Helical" evidence="1">
    <location>
        <begin position="95"/>
        <end position="114"/>
    </location>
</feature>
<dbReference type="Pfam" id="PF06477">
    <property type="entry name" value="DUF1091"/>
    <property type="match status" value="1"/>
</dbReference>
<dbReference type="InterPro" id="IPR010512">
    <property type="entry name" value="DUF1091"/>
</dbReference>
<dbReference type="OMA" id="CHITSTV"/>
<evidence type="ECO:0000256" key="1">
    <source>
        <dbReference type="SAM" id="Phobius"/>
    </source>
</evidence>
<keyword evidence="1" id="KW-0812">Transmembrane</keyword>
<dbReference type="EMBL" id="CH916366">
    <property type="protein sequence ID" value="EDV95706.1"/>
    <property type="molecule type" value="Genomic_DNA"/>
</dbReference>
<dbReference type="InParanoid" id="B4J0A5"/>
<name>B4J0A5_DROGR</name>
<accession>B4J0A5</accession>
<sequence length="119" mass="14207">CNATDRKIGEFDYCYIKAVNRTHKYVSLYYKLYERPITQIKLNIKIFRKSNGYQSFAPNLKIDICKFLINQKHPIMIIFYKIAQQYSNMNHTCPYIVSNIALLILAFQIYIFFLDRCIS</sequence>
<dbReference type="PANTHER" id="PTHR20898">
    <property type="entry name" value="DAEDALUS ON 3-RELATED-RELATED"/>
    <property type="match status" value="1"/>
</dbReference>
<dbReference type="HOGENOM" id="CLU_116900_3_0_1"/>
<keyword evidence="3" id="KW-1185">Reference proteome</keyword>
<dbReference type="OrthoDB" id="7941213at2759"/>
<keyword evidence="1" id="KW-1133">Transmembrane helix</keyword>
<dbReference type="PANTHER" id="PTHR20898:SF0">
    <property type="entry name" value="DAEDALUS ON 3-RELATED"/>
    <property type="match status" value="1"/>
</dbReference>
<dbReference type="AlphaFoldDB" id="B4J0A5"/>
<evidence type="ECO:0000313" key="3">
    <source>
        <dbReference type="Proteomes" id="UP000001070"/>
    </source>
</evidence>
<evidence type="ECO:0000313" key="2">
    <source>
        <dbReference type="EMBL" id="EDV95706.1"/>
    </source>
</evidence>
<organism evidence="3">
    <name type="scientific">Drosophila grimshawi</name>
    <name type="common">Hawaiian fruit fly</name>
    <name type="synonym">Idiomyia grimshawi</name>
    <dbReference type="NCBI Taxonomy" id="7222"/>
    <lineage>
        <taxon>Eukaryota</taxon>
        <taxon>Metazoa</taxon>
        <taxon>Ecdysozoa</taxon>
        <taxon>Arthropoda</taxon>
        <taxon>Hexapoda</taxon>
        <taxon>Insecta</taxon>
        <taxon>Pterygota</taxon>
        <taxon>Neoptera</taxon>
        <taxon>Endopterygota</taxon>
        <taxon>Diptera</taxon>
        <taxon>Brachycera</taxon>
        <taxon>Muscomorpha</taxon>
        <taxon>Ephydroidea</taxon>
        <taxon>Drosophilidae</taxon>
        <taxon>Drosophila</taxon>
        <taxon>Hawaiian Drosophila</taxon>
    </lineage>
</organism>
<feature type="non-terminal residue" evidence="2">
    <location>
        <position position="1"/>
    </location>
</feature>
<keyword evidence="1" id="KW-0472">Membrane</keyword>
<protein>
    <submittedName>
        <fullName evidence="2">GH17265</fullName>
    </submittedName>
</protein>
<reference evidence="2 3" key="1">
    <citation type="journal article" date="2007" name="Nature">
        <title>Evolution of genes and genomes on the Drosophila phylogeny.</title>
        <authorList>
            <consortium name="Drosophila 12 Genomes Consortium"/>
            <person name="Clark A.G."/>
            <person name="Eisen M.B."/>
            <person name="Smith D.R."/>
            <person name="Bergman C.M."/>
            <person name="Oliver B."/>
            <person name="Markow T.A."/>
            <person name="Kaufman T.C."/>
            <person name="Kellis M."/>
            <person name="Gelbart W."/>
            <person name="Iyer V.N."/>
            <person name="Pollard D.A."/>
            <person name="Sackton T.B."/>
            <person name="Larracuente A.M."/>
            <person name="Singh N.D."/>
            <person name="Abad J.P."/>
            <person name="Abt D.N."/>
            <person name="Adryan B."/>
            <person name="Aguade M."/>
            <person name="Akashi H."/>
            <person name="Anderson W.W."/>
            <person name="Aquadro C.F."/>
            <person name="Ardell D.H."/>
            <person name="Arguello R."/>
            <person name="Artieri C.G."/>
            <person name="Barbash D.A."/>
            <person name="Barker D."/>
            <person name="Barsanti P."/>
            <person name="Batterham P."/>
            <person name="Batzoglou S."/>
            <person name="Begun D."/>
            <person name="Bhutkar A."/>
            <person name="Blanco E."/>
            <person name="Bosak S.A."/>
            <person name="Bradley R.K."/>
            <person name="Brand A.D."/>
            <person name="Brent M.R."/>
            <person name="Brooks A.N."/>
            <person name="Brown R.H."/>
            <person name="Butlin R.K."/>
            <person name="Caggese C."/>
            <person name="Calvi B.R."/>
            <person name="Bernardo de Carvalho A."/>
            <person name="Caspi A."/>
            <person name="Castrezana S."/>
            <person name="Celniker S.E."/>
            <person name="Chang J.L."/>
            <person name="Chapple C."/>
            <person name="Chatterji S."/>
            <person name="Chinwalla A."/>
            <person name="Civetta A."/>
            <person name="Clifton S.W."/>
            <person name="Comeron J.M."/>
            <person name="Costello J.C."/>
            <person name="Coyne J.A."/>
            <person name="Daub J."/>
            <person name="David R.G."/>
            <person name="Delcher A.L."/>
            <person name="Delehaunty K."/>
            <person name="Do C.B."/>
            <person name="Ebling H."/>
            <person name="Edwards K."/>
            <person name="Eickbush T."/>
            <person name="Evans J.D."/>
            <person name="Filipski A."/>
            <person name="Findeiss S."/>
            <person name="Freyhult E."/>
            <person name="Fulton L."/>
            <person name="Fulton R."/>
            <person name="Garcia A.C."/>
            <person name="Gardiner A."/>
            <person name="Garfield D.A."/>
            <person name="Garvin B.E."/>
            <person name="Gibson G."/>
            <person name="Gilbert D."/>
            <person name="Gnerre S."/>
            <person name="Godfrey J."/>
            <person name="Good R."/>
            <person name="Gotea V."/>
            <person name="Gravely B."/>
            <person name="Greenberg A.J."/>
            <person name="Griffiths-Jones S."/>
            <person name="Gross S."/>
            <person name="Guigo R."/>
            <person name="Gustafson E.A."/>
            <person name="Haerty W."/>
            <person name="Hahn M.W."/>
            <person name="Halligan D.L."/>
            <person name="Halpern A.L."/>
            <person name="Halter G.M."/>
            <person name="Han M.V."/>
            <person name="Heger A."/>
            <person name="Hillier L."/>
            <person name="Hinrichs A.S."/>
            <person name="Holmes I."/>
            <person name="Hoskins R.A."/>
            <person name="Hubisz M.J."/>
            <person name="Hultmark D."/>
            <person name="Huntley M.A."/>
            <person name="Jaffe D.B."/>
            <person name="Jagadeeshan S."/>
            <person name="Jeck W.R."/>
            <person name="Johnson J."/>
            <person name="Jones C.D."/>
            <person name="Jordan W.C."/>
            <person name="Karpen G.H."/>
            <person name="Kataoka E."/>
            <person name="Keightley P.D."/>
            <person name="Kheradpour P."/>
            <person name="Kirkness E.F."/>
            <person name="Koerich L.B."/>
            <person name="Kristiansen K."/>
            <person name="Kudrna D."/>
            <person name="Kulathinal R.J."/>
            <person name="Kumar S."/>
            <person name="Kwok R."/>
            <person name="Lander E."/>
            <person name="Langley C.H."/>
            <person name="Lapoint R."/>
            <person name="Lazzaro B.P."/>
            <person name="Lee S.J."/>
            <person name="Levesque L."/>
            <person name="Li R."/>
            <person name="Lin C.F."/>
            <person name="Lin M.F."/>
            <person name="Lindblad-Toh K."/>
            <person name="Llopart A."/>
            <person name="Long M."/>
            <person name="Low L."/>
            <person name="Lozovsky E."/>
            <person name="Lu J."/>
            <person name="Luo M."/>
            <person name="Machado C.A."/>
            <person name="Makalowski W."/>
            <person name="Marzo M."/>
            <person name="Matsuda M."/>
            <person name="Matzkin L."/>
            <person name="McAllister B."/>
            <person name="McBride C.S."/>
            <person name="McKernan B."/>
            <person name="McKernan K."/>
            <person name="Mendez-Lago M."/>
            <person name="Minx P."/>
            <person name="Mollenhauer M.U."/>
            <person name="Montooth K."/>
            <person name="Mount S.M."/>
            <person name="Mu X."/>
            <person name="Myers E."/>
            <person name="Negre B."/>
            <person name="Newfeld S."/>
            <person name="Nielsen R."/>
            <person name="Noor M.A."/>
            <person name="O'Grady P."/>
            <person name="Pachter L."/>
            <person name="Papaceit M."/>
            <person name="Parisi M.J."/>
            <person name="Parisi M."/>
            <person name="Parts L."/>
            <person name="Pedersen J.S."/>
            <person name="Pesole G."/>
            <person name="Phillippy A.M."/>
            <person name="Ponting C.P."/>
            <person name="Pop M."/>
            <person name="Porcelli D."/>
            <person name="Powell J.R."/>
            <person name="Prohaska S."/>
            <person name="Pruitt K."/>
            <person name="Puig M."/>
            <person name="Quesneville H."/>
            <person name="Ram K.R."/>
            <person name="Rand D."/>
            <person name="Rasmussen M.D."/>
            <person name="Reed L.K."/>
            <person name="Reenan R."/>
            <person name="Reily A."/>
            <person name="Remington K.A."/>
            <person name="Rieger T.T."/>
            <person name="Ritchie M.G."/>
            <person name="Robin C."/>
            <person name="Rogers Y.H."/>
            <person name="Rohde C."/>
            <person name="Rozas J."/>
            <person name="Rubenfield M.J."/>
            <person name="Ruiz A."/>
            <person name="Russo S."/>
            <person name="Salzberg S.L."/>
            <person name="Sanchez-Gracia A."/>
            <person name="Saranga D.J."/>
            <person name="Sato H."/>
            <person name="Schaeffer S.W."/>
            <person name="Schatz M.C."/>
            <person name="Schlenke T."/>
            <person name="Schwartz R."/>
            <person name="Segarra C."/>
            <person name="Singh R.S."/>
            <person name="Sirot L."/>
            <person name="Sirota M."/>
            <person name="Sisneros N.B."/>
            <person name="Smith C.D."/>
            <person name="Smith T.F."/>
            <person name="Spieth J."/>
            <person name="Stage D.E."/>
            <person name="Stark A."/>
            <person name="Stephan W."/>
            <person name="Strausberg R.L."/>
            <person name="Strempel S."/>
            <person name="Sturgill D."/>
            <person name="Sutton G."/>
            <person name="Sutton G.G."/>
            <person name="Tao W."/>
            <person name="Teichmann S."/>
            <person name="Tobari Y.N."/>
            <person name="Tomimura Y."/>
            <person name="Tsolas J.M."/>
            <person name="Valente V.L."/>
            <person name="Venter E."/>
            <person name="Venter J.C."/>
            <person name="Vicario S."/>
            <person name="Vieira F.G."/>
            <person name="Vilella A.J."/>
            <person name="Villasante A."/>
            <person name="Walenz B."/>
            <person name="Wang J."/>
            <person name="Wasserman M."/>
            <person name="Watts T."/>
            <person name="Wilson D."/>
            <person name="Wilson R.K."/>
            <person name="Wing R.A."/>
            <person name="Wolfner M.F."/>
            <person name="Wong A."/>
            <person name="Wong G.K."/>
            <person name="Wu C.I."/>
            <person name="Wu G."/>
            <person name="Yamamoto D."/>
            <person name="Yang H.P."/>
            <person name="Yang S.P."/>
            <person name="Yorke J.A."/>
            <person name="Yoshida K."/>
            <person name="Zdobnov E."/>
            <person name="Zhang P."/>
            <person name="Zhang Y."/>
            <person name="Zimin A.V."/>
            <person name="Baldwin J."/>
            <person name="Abdouelleil A."/>
            <person name="Abdulkadir J."/>
            <person name="Abebe A."/>
            <person name="Abera B."/>
            <person name="Abreu J."/>
            <person name="Acer S.C."/>
            <person name="Aftuck L."/>
            <person name="Alexander A."/>
            <person name="An P."/>
            <person name="Anderson E."/>
            <person name="Anderson S."/>
            <person name="Arachi H."/>
            <person name="Azer M."/>
            <person name="Bachantsang P."/>
            <person name="Barry A."/>
            <person name="Bayul T."/>
            <person name="Berlin A."/>
            <person name="Bessette D."/>
            <person name="Bloom T."/>
            <person name="Blye J."/>
            <person name="Boguslavskiy L."/>
            <person name="Bonnet C."/>
            <person name="Boukhgalter B."/>
            <person name="Bourzgui I."/>
            <person name="Brown A."/>
            <person name="Cahill P."/>
            <person name="Channer S."/>
            <person name="Cheshatsang Y."/>
            <person name="Chuda L."/>
            <person name="Citroen M."/>
            <person name="Collymore A."/>
            <person name="Cooke P."/>
            <person name="Costello M."/>
            <person name="D'Aco K."/>
            <person name="Daza R."/>
            <person name="De Haan G."/>
            <person name="DeGray S."/>
            <person name="DeMaso C."/>
            <person name="Dhargay N."/>
            <person name="Dooley K."/>
            <person name="Dooley E."/>
            <person name="Doricent M."/>
            <person name="Dorje P."/>
            <person name="Dorjee K."/>
            <person name="Dupes A."/>
            <person name="Elong R."/>
            <person name="Falk J."/>
            <person name="Farina A."/>
            <person name="Faro S."/>
            <person name="Ferguson D."/>
            <person name="Fisher S."/>
            <person name="Foley C.D."/>
            <person name="Franke A."/>
            <person name="Friedrich D."/>
            <person name="Gadbois L."/>
            <person name="Gearin G."/>
            <person name="Gearin C.R."/>
            <person name="Giannoukos G."/>
            <person name="Goode T."/>
            <person name="Graham J."/>
            <person name="Grandbois E."/>
            <person name="Grewal S."/>
            <person name="Gyaltsen K."/>
            <person name="Hafez N."/>
            <person name="Hagos B."/>
            <person name="Hall J."/>
            <person name="Henson C."/>
            <person name="Hollinger A."/>
            <person name="Honan T."/>
            <person name="Huard M.D."/>
            <person name="Hughes L."/>
            <person name="Hurhula B."/>
            <person name="Husby M.E."/>
            <person name="Kamat A."/>
            <person name="Kanga B."/>
            <person name="Kashin S."/>
            <person name="Khazanovich D."/>
            <person name="Kisner P."/>
            <person name="Lance K."/>
            <person name="Lara M."/>
            <person name="Lee W."/>
            <person name="Lennon N."/>
            <person name="Letendre F."/>
            <person name="LeVine R."/>
            <person name="Lipovsky A."/>
            <person name="Liu X."/>
            <person name="Liu J."/>
            <person name="Liu S."/>
            <person name="Lokyitsang T."/>
            <person name="Lokyitsang Y."/>
            <person name="Lubonja R."/>
            <person name="Lui A."/>
            <person name="MacDonald P."/>
            <person name="Magnisalis V."/>
            <person name="Maru K."/>
            <person name="Matthews C."/>
            <person name="McCusker W."/>
            <person name="McDonough S."/>
            <person name="Mehta T."/>
            <person name="Meldrim J."/>
            <person name="Meneus L."/>
            <person name="Mihai O."/>
            <person name="Mihalev A."/>
            <person name="Mihova T."/>
            <person name="Mittelman R."/>
            <person name="Mlenga V."/>
            <person name="Montmayeur A."/>
            <person name="Mulrain L."/>
            <person name="Navidi A."/>
            <person name="Naylor J."/>
            <person name="Negash T."/>
            <person name="Nguyen T."/>
            <person name="Nguyen N."/>
            <person name="Nicol R."/>
            <person name="Norbu C."/>
            <person name="Norbu N."/>
            <person name="Novod N."/>
            <person name="O'Neill B."/>
            <person name="Osman S."/>
            <person name="Markiewicz E."/>
            <person name="Oyono O.L."/>
            <person name="Patti C."/>
            <person name="Phunkhang P."/>
            <person name="Pierre F."/>
            <person name="Priest M."/>
            <person name="Raghuraman S."/>
            <person name="Rege F."/>
            <person name="Reyes R."/>
            <person name="Rise C."/>
            <person name="Rogov P."/>
            <person name="Ross K."/>
            <person name="Ryan E."/>
            <person name="Settipalli S."/>
            <person name="Shea T."/>
            <person name="Sherpa N."/>
            <person name="Shi L."/>
            <person name="Shih D."/>
            <person name="Sparrow T."/>
            <person name="Spaulding J."/>
            <person name="Stalker J."/>
            <person name="Stange-Thomann N."/>
            <person name="Stavropoulos S."/>
            <person name="Stone C."/>
            <person name="Strader C."/>
            <person name="Tesfaye S."/>
            <person name="Thomson T."/>
            <person name="Thoulutsang Y."/>
            <person name="Thoulutsang D."/>
            <person name="Topham K."/>
            <person name="Topping I."/>
            <person name="Tsamla T."/>
            <person name="Vassiliev H."/>
            <person name="Vo A."/>
            <person name="Wangchuk T."/>
            <person name="Wangdi T."/>
            <person name="Weiand M."/>
            <person name="Wilkinson J."/>
            <person name="Wilson A."/>
            <person name="Yadav S."/>
            <person name="Young G."/>
            <person name="Yu Q."/>
            <person name="Zembek L."/>
            <person name="Zhong D."/>
            <person name="Zimmer A."/>
            <person name="Zwirko Z."/>
            <person name="Jaffe D.B."/>
            <person name="Alvarez P."/>
            <person name="Brockman W."/>
            <person name="Butler J."/>
            <person name="Chin C."/>
            <person name="Gnerre S."/>
            <person name="Grabherr M."/>
            <person name="Kleber M."/>
            <person name="Mauceli E."/>
            <person name="MacCallum I."/>
        </authorList>
    </citation>
    <scope>NUCLEOTIDE SEQUENCE [LARGE SCALE GENOMIC DNA]</scope>
    <source>
        <strain evidence="3">Tucson 15287-2541.00</strain>
    </source>
</reference>
<dbReference type="Proteomes" id="UP000001070">
    <property type="component" value="Unassembled WGS sequence"/>
</dbReference>
<dbReference type="PhylomeDB" id="B4J0A5"/>